<feature type="coiled-coil region" evidence="1">
    <location>
        <begin position="926"/>
        <end position="966"/>
    </location>
</feature>
<feature type="region of interest" description="Disordered" evidence="2">
    <location>
        <begin position="133"/>
        <end position="153"/>
    </location>
</feature>
<gene>
    <name evidence="3" type="ORF">BQ4739_LOCUS19253</name>
</gene>
<keyword evidence="1" id="KW-0175">Coiled coil</keyword>
<evidence type="ECO:0000256" key="2">
    <source>
        <dbReference type="SAM" id="MobiDB-lite"/>
    </source>
</evidence>
<evidence type="ECO:0000256" key="1">
    <source>
        <dbReference type="SAM" id="Coils"/>
    </source>
</evidence>
<name>A0A383WND2_TETOB</name>
<proteinExistence type="predicted"/>
<dbReference type="Proteomes" id="UP000256970">
    <property type="component" value="Unassembled WGS sequence"/>
</dbReference>
<dbReference type="EMBL" id="FNXT01001347">
    <property type="protein sequence ID" value="SZX78955.1"/>
    <property type="molecule type" value="Genomic_DNA"/>
</dbReference>
<protein>
    <submittedName>
        <fullName evidence="3">Uncharacterized protein</fullName>
    </submittedName>
</protein>
<feature type="region of interest" description="Disordered" evidence="2">
    <location>
        <begin position="73"/>
        <end position="101"/>
    </location>
</feature>
<evidence type="ECO:0000313" key="4">
    <source>
        <dbReference type="Proteomes" id="UP000256970"/>
    </source>
</evidence>
<dbReference type="STRING" id="3088.A0A383WND2"/>
<evidence type="ECO:0000313" key="3">
    <source>
        <dbReference type="EMBL" id="SZX78955.1"/>
    </source>
</evidence>
<organism evidence="3 4">
    <name type="scientific">Tetradesmus obliquus</name>
    <name type="common">Green alga</name>
    <name type="synonym">Acutodesmus obliquus</name>
    <dbReference type="NCBI Taxonomy" id="3088"/>
    <lineage>
        <taxon>Eukaryota</taxon>
        <taxon>Viridiplantae</taxon>
        <taxon>Chlorophyta</taxon>
        <taxon>core chlorophytes</taxon>
        <taxon>Chlorophyceae</taxon>
        <taxon>CS clade</taxon>
        <taxon>Sphaeropleales</taxon>
        <taxon>Scenedesmaceae</taxon>
        <taxon>Tetradesmus</taxon>
    </lineage>
</organism>
<reference evidence="3 4" key="1">
    <citation type="submission" date="2016-10" db="EMBL/GenBank/DDBJ databases">
        <authorList>
            <person name="Cai Z."/>
        </authorList>
    </citation>
    <scope>NUCLEOTIDE SEQUENCE [LARGE SCALE GENOMIC DNA]</scope>
</reference>
<accession>A0A383WND2</accession>
<keyword evidence="4" id="KW-1185">Reference proteome</keyword>
<sequence>MLYRTDGDAAYSFSQQLAASRPTDGLVVLARRSANTLLLPSPGRFPWHPLAQRFTRRGCSVSTPDLQEAAARQARQQQALQLQQQSRNQLPQQQQQQQQDQQGGVQLAMLALHADPAFLQDLASAVLQHNTQVQQEQQEQAGAQAEQQQQAAPSLQELARRQQLLQQRIFQSRSAQQQTQQTQQKQLPHILLTPLLLHTVQRAAAAAAIQSCWRAHACRLANDVAERALLNRAARVVQRAWTAFVLRQRLQLLSGVSSAWQSAQRLRFSSIMCVDVASRRLVEAAAERGRLGPGLFPEHRLRFVINAEGSVLLVDTANNSDTNSSSSSSSGSGSGSLAVVRRGLPHWLGVELPVISPAEAAALLEDQLWFEPFGRADAGKLLEIGCDAKDLLAPSLVAEPGQVHPTEVAQLITFRSPQQAAARSALLAALTYDVRAQGGCRLLSVQDSPLGAAYRSMTQGSSTAGVAADGLAGASAAATAAGAQQAAAQMGKAAGGAATLAGRSSKRVKPAGLHRRGSSSAAAGVHGAFSEVNEGAAPSAAAVAAAAMEKAAAEEAAAAMAAAMAALEESALPLPMHKVPLQPIVPTHTLAAASGSSQQQQTGMDMYGSVQFQTHMFCKLPHLAKLTAAAADGGSSAEAATCSSPSGPWTAAPADAVGDAELQACAAVHGRGSSAGDDGIAGGSVTALAASAAEYIQQLKLAEADSLRAKLAADAAAAAAAAAAELAAKQQAVAAARAAAADSSAYSQTAPRSTSCANCTTPEYWPATTADAAAASQALKQQLQQDAAQAAQDAREGVAESRAAFLQQQAATRAAQSAAQRSAQALQWQLLQQEDQQQQAAVSRASCLRQIRAAGAAAVHRRQQLAGAVARQTNLFSKHLKRGEVAVVRAAGQQAATSHAGRLRQYNTEAALLALQKQEDMGHGVAAKARQERQQAQQALSAAEAIEQTEQAARNARAAAQRLREQQQLSTVGPAGRVWGSASPDAALRLPLRVALVGAVVTATASPADKARVQ</sequence>
<dbReference type="AlphaFoldDB" id="A0A383WND2"/>